<dbReference type="InParanoid" id="A0A1X7TSQ4"/>
<evidence type="ECO:0008006" key="2">
    <source>
        <dbReference type="Google" id="ProtNLM"/>
    </source>
</evidence>
<organism evidence="1">
    <name type="scientific">Amphimedon queenslandica</name>
    <name type="common">Sponge</name>
    <dbReference type="NCBI Taxonomy" id="400682"/>
    <lineage>
        <taxon>Eukaryota</taxon>
        <taxon>Metazoa</taxon>
        <taxon>Porifera</taxon>
        <taxon>Demospongiae</taxon>
        <taxon>Heteroscleromorpha</taxon>
        <taxon>Haplosclerida</taxon>
        <taxon>Niphatidae</taxon>
        <taxon>Amphimedon</taxon>
    </lineage>
</organism>
<dbReference type="InterPro" id="IPR011050">
    <property type="entry name" value="Pectin_lyase_fold/virulence"/>
</dbReference>
<accession>A0A1X7TSQ4</accession>
<dbReference type="AlphaFoldDB" id="A0A1X7TSQ4"/>
<name>A0A1X7TSQ4_AMPQE</name>
<proteinExistence type="predicted"/>
<evidence type="ECO:0000313" key="1">
    <source>
        <dbReference type="EnsemblMetazoa" id="Aqu2.1.17901_001"/>
    </source>
</evidence>
<protein>
    <recommendedName>
        <fullName evidence="2">Right handed beta helix domain-containing protein</fullName>
    </recommendedName>
</protein>
<dbReference type="InterPro" id="IPR012334">
    <property type="entry name" value="Pectin_lyas_fold"/>
</dbReference>
<sequence>MAEPEMYPLLPIQQDSQEDNVTTISKEATNSGDFNYKHEIQNGRFLVLTKPAVYNVGNLQHTNKKFFAEGASIRVVLFSSFNVVSRFASNEIYISSNGSSEASCGSIHSPCLSLSDITQWENDTVVIIEGSIVLDRVIEIHSIHNLTFTSSSASSSKNEKAAVINCICPLYNCGLIIEDCQDVTFNELNVSGCSMQHVIGVSKRHFYRSGIIINTTTNILLSNVSISNNYGTGLLLFNAAGNITIKGSIFSSNLIPYALQRTGSNDTIVHGGAGLVILISACDIGAADDCMINMSVSEIGRLVMEVDLNLDFGGAGMAMGIAHHNPSYVSSDNNVTVVRTTFFNNVGNYASGVLIYCNALSPGESIKYNYVHFIKSTWDSNNGTAIEIEPNTRSQYFTEFTTKAIFEDCNFTNNTILNQCNHTMASSYSFSEGIGAFAITKLTVYFKGTYGGAIGLVGYSSIQYNNDTKFEFTNNSASIVGGAIY</sequence>
<dbReference type="SUPFAM" id="SSF51126">
    <property type="entry name" value="Pectin lyase-like"/>
    <property type="match status" value="1"/>
</dbReference>
<reference evidence="1" key="1">
    <citation type="submission" date="2017-05" db="UniProtKB">
        <authorList>
            <consortium name="EnsemblMetazoa"/>
        </authorList>
    </citation>
    <scope>IDENTIFICATION</scope>
</reference>
<dbReference type="Gene3D" id="2.160.20.10">
    <property type="entry name" value="Single-stranded right-handed beta-helix, Pectin lyase-like"/>
    <property type="match status" value="1"/>
</dbReference>
<dbReference type="EnsemblMetazoa" id="Aqu2.1.17901_001">
    <property type="protein sequence ID" value="Aqu2.1.17901_001"/>
    <property type="gene ID" value="Aqu2.1.17901"/>
</dbReference>